<dbReference type="SUPFAM" id="SSF53597">
    <property type="entry name" value="Dihydrofolate reductase-like"/>
    <property type="match status" value="1"/>
</dbReference>
<comment type="pathway">
    <text evidence="2">Cofactor biosynthesis; riboflavin biosynthesis; 5-amino-6-(D-ribitylamino)uracil from GTP: step 2/4.</text>
</comment>
<evidence type="ECO:0000256" key="6">
    <source>
        <dbReference type="ARBA" id="ARBA00022801"/>
    </source>
</evidence>
<protein>
    <submittedName>
        <fullName evidence="12">Diaminohydroxyphosphoribosylaminopyrimidine deaminase / 5-amino-6-(5-phosphoribosylamino)uracil reductase</fullName>
        <ecNumber evidence="12">1.1.1.193</ecNumber>
        <ecNumber evidence="12">3.5.4.26</ecNumber>
    </submittedName>
</protein>
<keyword evidence="4" id="KW-0686">Riboflavin biosynthesis</keyword>
<sequence length="360" mass="39485">MLEKYMRQALSLAARGKTTTSPNPMVGSVIVKANEVIAQGWHRRCGGDHAETVALKKARDRAKGATLYITLEPCFHYGKTPPCVERIVQSGIKEVIVAMKDPNPLTNGKSLTVLRRAGIFVKVGVLRKEAQKLNEVFIKYITTGLPFVATKSAQTLDGKIATVTGDSKWITSIKTRNYARTIRDEFDAILIGNDTVIKDDPQLNGKRKNLKKIILDSTLKISMHAKLFQEMAVGQCIIATTSKALASKVQLFQRKGIQVMCCPQKDGKVNLQWLLKELGGQKISSILVEGGAHVIGGMLKAKLVDKMYIYVSPKILADQNALSSVVGRKIKNINQASELKNLDVQKVGKDILITGYVGSK</sequence>
<dbReference type="PIRSF" id="PIRSF006769">
    <property type="entry name" value="RibD"/>
    <property type="match status" value="1"/>
</dbReference>
<dbReference type="InterPro" id="IPR016193">
    <property type="entry name" value="Cytidine_deaminase-like"/>
</dbReference>
<dbReference type="EMBL" id="UOGJ01000091">
    <property type="protein sequence ID" value="VAX36323.1"/>
    <property type="molecule type" value="Genomic_DNA"/>
</dbReference>
<feature type="domain" description="CMP/dCMP-type deaminase" evidence="11">
    <location>
        <begin position="1"/>
        <end position="113"/>
    </location>
</feature>
<keyword evidence="10" id="KW-0511">Multifunctional enzyme</keyword>
<name>A0A3B1DHQ9_9ZZZZ</name>
<dbReference type="FunFam" id="3.40.140.10:FF:000025">
    <property type="entry name" value="Riboflavin biosynthesis protein RibD"/>
    <property type="match status" value="1"/>
</dbReference>
<dbReference type="InterPro" id="IPR011549">
    <property type="entry name" value="RibD_C"/>
</dbReference>
<dbReference type="GO" id="GO:0009231">
    <property type="term" value="P:riboflavin biosynthetic process"/>
    <property type="evidence" value="ECO:0007669"/>
    <property type="project" value="UniProtKB-UniPathway"/>
</dbReference>
<keyword evidence="7" id="KW-0862">Zinc</keyword>
<keyword evidence="5" id="KW-0479">Metal-binding</keyword>
<evidence type="ECO:0000256" key="9">
    <source>
        <dbReference type="ARBA" id="ARBA00023002"/>
    </source>
</evidence>
<reference evidence="12" key="1">
    <citation type="submission" date="2018-06" db="EMBL/GenBank/DDBJ databases">
        <authorList>
            <person name="Zhirakovskaya E."/>
        </authorList>
    </citation>
    <scope>NUCLEOTIDE SEQUENCE</scope>
</reference>
<gene>
    <name evidence="12" type="ORF">MNBD_UNCLBAC01-13</name>
</gene>
<evidence type="ECO:0000256" key="8">
    <source>
        <dbReference type="ARBA" id="ARBA00022857"/>
    </source>
</evidence>
<dbReference type="NCBIfam" id="TIGR00227">
    <property type="entry name" value="ribD_Cterm"/>
    <property type="match status" value="1"/>
</dbReference>
<dbReference type="GO" id="GO:0050661">
    <property type="term" value="F:NADP binding"/>
    <property type="evidence" value="ECO:0007669"/>
    <property type="project" value="InterPro"/>
</dbReference>
<keyword evidence="6 12" id="KW-0378">Hydrolase</keyword>
<comment type="pathway">
    <text evidence="3">Cofactor biosynthesis; riboflavin biosynthesis; 5-amino-6-(D-ribitylamino)uracil from GTP: step 3/4.</text>
</comment>
<dbReference type="InterPro" id="IPR002734">
    <property type="entry name" value="RibDG_C"/>
</dbReference>
<dbReference type="PANTHER" id="PTHR38011">
    <property type="entry name" value="DIHYDROFOLATE REDUCTASE FAMILY PROTEIN (AFU_ORTHOLOGUE AFUA_8G06820)"/>
    <property type="match status" value="1"/>
</dbReference>
<dbReference type="PROSITE" id="PS00903">
    <property type="entry name" value="CYT_DCMP_DEAMINASES_1"/>
    <property type="match status" value="1"/>
</dbReference>
<dbReference type="NCBIfam" id="TIGR00326">
    <property type="entry name" value="eubact_ribD"/>
    <property type="match status" value="1"/>
</dbReference>
<keyword evidence="9 12" id="KW-0560">Oxidoreductase</keyword>
<dbReference type="PROSITE" id="PS51747">
    <property type="entry name" value="CYT_DCMP_DEAMINASES_2"/>
    <property type="match status" value="1"/>
</dbReference>
<evidence type="ECO:0000259" key="11">
    <source>
        <dbReference type="PROSITE" id="PS51747"/>
    </source>
</evidence>
<evidence type="ECO:0000256" key="3">
    <source>
        <dbReference type="ARBA" id="ARBA00004910"/>
    </source>
</evidence>
<dbReference type="SUPFAM" id="SSF53927">
    <property type="entry name" value="Cytidine deaminase-like"/>
    <property type="match status" value="1"/>
</dbReference>
<dbReference type="InterPro" id="IPR004794">
    <property type="entry name" value="Eubact_RibD"/>
</dbReference>
<evidence type="ECO:0000256" key="1">
    <source>
        <dbReference type="ARBA" id="ARBA00001947"/>
    </source>
</evidence>
<dbReference type="PANTHER" id="PTHR38011:SF7">
    <property type="entry name" value="2,5-DIAMINO-6-RIBOSYLAMINO-4(3H)-PYRIMIDINONE 5'-PHOSPHATE REDUCTASE"/>
    <property type="match status" value="1"/>
</dbReference>
<evidence type="ECO:0000313" key="12">
    <source>
        <dbReference type="EMBL" id="VAX36323.1"/>
    </source>
</evidence>
<dbReference type="UniPathway" id="UPA00275">
    <property type="reaction ID" value="UER00401"/>
</dbReference>
<dbReference type="InterPro" id="IPR024072">
    <property type="entry name" value="DHFR-like_dom_sf"/>
</dbReference>
<dbReference type="GO" id="GO:0008835">
    <property type="term" value="F:diaminohydroxyphosphoribosylaminopyrimidine deaminase activity"/>
    <property type="evidence" value="ECO:0007669"/>
    <property type="project" value="UniProtKB-EC"/>
</dbReference>
<evidence type="ECO:0000256" key="7">
    <source>
        <dbReference type="ARBA" id="ARBA00022833"/>
    </source>
</evidence>
<dbReference type="Pfam" id="PF00383">
    <property type="entry name" value="dCMP_cyt_deam_1"/>
    <property type="match status" value="1"/>
</dbReference>
<dbReference type="InterPro" id="IPR002125">
    <property type="entry name" value="CMP_dCMP_dom"/>
</dbReference>
<dbReference type="EC" id="1.1.1.193" evidence="12"/>
<dbReference type="GO" id="GO:0008703">
    <property type="term" value="F:5-amino-6-(5-phosphoribosylamino)uracil reductase activity"/>
    <property type="evidence" value="ECO:0007669"/>
    <property type="project" value="UniProtKB-EC"/>
</dbReference>
<dbReference type="InterPro" id="IPR016192">
    <property type="entry name" value="APOBEC/CMP_deaminase_Zn-bd"/>
</dbReference>
<dbReference type="AlphaFoldDB" id="A0A3B1DHQ9"/>
<dbReference type="CDD" id="cd01284">
    <property type="entry name" value="Riboflavin_deaminase-reductase"/>
    <property type="match status" value="1"/>
</dbReference>
<evidence type="ECO:0000256" key="2">
    <source>
        <dbReference type="ARBA" id="ARBA00004882"/>
    </source>
</evidence>
<evidence type="ECO:0000256" key="10">
    <source>
        <dbReference type="ARBA" id="ARBA00023268"/>
    </source>
</evidence>
<dbReference type="Gene3D" id="3.40.140.10">
    <property type="entry name" value="Cytidine Deaminase, domain 2"/>
    <property type="match status" value="1"/>
</dbReference>
<dbReference type="EC" id="3.5.4.26" evidence="12"/>
<evidence type="ECO:0000256" key="5">
    <source>
        <dbReference type="ARBA" id="ARBA00022723"/>
    </source>
</evidence>
<dbReference type="GO" id="GO:0008270">
    <property type="term" value="F:zinc ion binding"/>
    <property type="evidence" value="ECO:0007669"/>
    <property type="project" value="InterPro"/>
</dbReference>
<evidence type="ECO:0000256" key="4">
    <source>
        <dbReference type="ARBA" id="ARBA00022619"/>
    </source>
</evidence>
<dbReference type="Gene3D" id="3.40.430.10">
    <property type="entry name" value="Dihydrofolate Reductase, subunit A"/>
    <property type="match status" value="1"/>
</dbReference>
<dbReference type="InterPro" id="IPR050765">
    <property type="entry name" value="Riboflavin_Biosynth_HTPR"/>
</dbReference>
<comment type="cofactor">
    <cofactor evidence="1">
        <name>Zn(2+)</name>
        <dbReference type="ChEBI" id="CHEBI:29105"/>
    </cofactor>
</comment>
<keyword evidence="8" id="KW-0521">NADP</keyword>
<accession>A0A3B1DHQ9</accession>
<dbReference type="Pfam" id="PF01872">
    <property type="entry name" value="RibD_C"/>
    <property type="match status" value="1"/>
</dbReference>
<organism evidence="12">
    <name type="scientific">hydrothermal vent metagenome</name>
    <dbReference type="NCBI Taxonomy" id="652676"/>
    <lineage>
        <taxon>unclassified sequences</taxon>
        <taxon>metagenomes</taxon>
        <taxon>ecological metagenomes</taxon>
    </lineage>
</organism>
<proteinExistence type="predicted"/>